<dbReference type="InterPro" id="IPR000326">
    <property type="entry name" value="PAP2/HPO"/>
</dbReference>
<dbReference type="SUPFAM" id="SSF48317">
    <property type="entry name" value="Acid phosphatase/Vanadium-dependent haloperoxidase"/>
    <property type="match status" value="1"/>
</dbReference>
<dbReference type="InterPro" id="IPR036938">
    <property type="entry name" value="PAP2/HPO_sf"/>
</dbReference>
<evidence type="ECO:0000313" key="9">
    <source>
        <dbReference type="Proteomes" id="UP001595698"/>
    </source>
</evidence>
<keyword evidence="9" id="KW-1185">Reference proteome</keyword>
<evidence type="ECO:0000259" key="7">
    <source>
        <dbReference type="SMART" id="SM00014"/>
    </source>
</evidence>
<dbReference type="SMART" id="SM00014">
    <property type="entry name" value="acidPPc"/>
    <property type="match status" value="1"/>
</dbReference>
<keyword evidence="6" id="KW-0472">Membrane</keyword>
<evidence type="ECO:0000313" key="8">
    <source>
        <dbReference type="EMBL" id="MFC3979317.1"/>
    </source>
</evidence>
<proteinExistence type="predicted"/>
<keyword evidence="2" id="KW-1003">Cell membrane</keyword>
<keyword evidence="4" id="KW-0378">Hydrolase</keyword>
<evidence type="ECO:0000256" key="3">
    <source>
        <dbReference type="ARBA" id="ARBA00022692"/>
    </source>
</evidence>
<comment type="caution">
    <text evidence="8">The sequence shown here is derived from an EMBL/GenBank/DDBJ whole genome shotgun (WGS) entry which is preliminary data.</text>
</comment>
<dbReference type="Pfam" id="PF01569">
    <property type="entry name" value="PAP2"/>
    <property type="match status" value="1"/>
</dbReference>
<evidence type="ECO:0000256" key="6">
    <source>
        <dbReference type="ARBA" id="ARBA00023136"/>
    </source>
</evidence>
<dbReference type="PANTHER" id="PTHR14969:SF62">
    <property type="entry name" value="DECAPRENYLPHOSPHORYL-5-PHOSPHORIBOSE PHOSPHATASE RV3807C-RELATED"/>
    <property type="match status" value="1"/>
</dbReference>
<evidence type="ECO:0000256" key="5">
    <source>
        <dbReference type="ARBA" id="ARBA00022989"/>
    </source>
</evidence>
<dbReference type="EMBL" id="JBHSBC010000002">
    <property type="protein sequence ID" value="MFC3979317.1"/>
    <property type="molecule type" value="Genomic_DNA"/>
</dbReference>
<name>A0ABV8ESH9_9ACTN</name>
<evidence type="ECO:0000256" key="1">
    <source>
        <dbReference type="ARBA" id="ARBA00004651"/>
    </source>
</evidence>
<feature type="domain" description="Phosphatidic acid phosphatase type 2/haloperoxidase" evidence="7">
    <location>
        <begin position="64"/>
        <end position="172"/>
    </location>
</feature>
<keyword evidence="3" id="KW-0812">Transmembrane</keyword>
<dbReference type="PANTHER" id="PTHR14969">
    <property type="entry name" value="SPHINGOSINE-1-PHOSPHATE PHOSPHOHYDROLASE"/>
    <property type="match status" value="1"/>
</dbReference>
<evidence type="ECO:0000256" key="4">
    <source>
        <dbReference type="ARBA" id="ARBA00022801"/>
    </source>
</evidence>
<dbReference type="Proteomes" id="UP001595698">
    <property type="component" value="Unassembled WGS sequence"/>
</dbReference>
<keyword evidence="5" id="KW-1133">Transmembrane helix</keyword>
<dbReference type="RefSeq" id="WP_352012025.1">
    <property type="nucleotide sequence ID" value="NZ_JBHSBC010000002.1"/>
</dbReference>
<accession>A0ABV8ESH9</accession>
<evidence type="ECO:0000256" key="2">
    <source>
        <dbReference type="ARBA" id="ARBA00022475"/>
    </source>
</evidence>
<organism evidence="8 9">
    <name type="scientific">Streptosporangium jomthongense</name>
    <dbReference type="NCBI Taxonomy" id="1193683"/>
    <lineage>
        <taxon>Bacteria</taxon>
        <taxon>Bacillati</taxon>
        <taxon>Actinomycetota</taxon>
        <taxon>Actinomycetes</taxon>
        <taxon>Streptosporangiales</taxon>
        <taxon>Streptosporangiaceae</taxon>
        <taxon>Streptosporangium</taxon>
    </lineage>
</organism>
<protein>
    <submittedName>
        <fullName evidence="8">Phosphatase PAP2 family protein</fullName>
    </submittedName>
</protein>
<dbReference type="Gene3D" id="1.20.144.10">
    <property type="entry name" value="Phosphatidic acid phosphatase type 2/haloperoxidase"/>
    <property type="match status" value="1"/>
</dbReference>
<reference evidence="9" key="1">
    <citation type="journal article" date="2019" name="Int. J. Syst. Evol. Microbiol.">
        <title>The Global Catalogue of Microorganisms (GCM) 10K type strain sequencing project: providing services to taxonomists for standard genome sequencing and annotation.</title>
        <authorList>
            <consortium name="The Broad Institute Genomics Platform"/>
            <consortium name="The Broad Institute Genome Sequencing Center for Infectious Disease"/>
            <person name="Wu L."/>
            <person name="Ma J."/>
        </authorList>
    </citation>
    <scope>NUCLEOTIDE SEQUENCE [LARGE SCALE GENOMIC DNA]</scope>
    <source>
        <strain evidence="9">TBRC 7912</strain>
    </source>
</reference>
<comment type="subcellular location">
    <subcellularLocation>
        <location evidence="1">Cell membrane</location>
        <topology evidence="1">Multi-pass membrane protein</topology>
    </subcellularLocation>
</comment>
<gene>
    <name evidence="8" type="ORF">ACFOYY_04240</name>
</gene>
<sequence length="201" mass="20813">MRLRSRLGALDRRVFAAVADARLPGLERLLPALSRAADHSLLWAGVAGGCALSGRAPLRRAATRGLLAIGVASPTVNLVCKRFFGRSRPSLEGFPLARLIRVPASTSFPSGHSASAAAFATAVAMEAPLPVAAPVTLLAAAVCFSRVYTGVHYPGDVFAGAGVGVAAGVLTRRLWPAVRLLRAARIRGMAPGNAVNEAEDD</sequence>